<name>A0ABT6W4T9_9ACTN</name>
<dbReference type="RefSeq" id="WP_271322068.1">
    <property type="nucleotide sequence ID" value="NZ_JAAGKO020000040.1"/>
</dbReference>
<dbReference type="EMBL" id="JAAGKO020000040">
    <property type="protein sequence ID" value="MDI5965772.1"/>
    <property type="molecule type" value="Genomic_DNA"/>
</dbReference>
<gene>
    <name evidence="1" type="ORF">POF43_024100</name>
</gene>
<evidence type="ECO:0000313" key="2">
    <source>
        <dbReference type="Proteomes" id="UP001156398"/>
    </source>
</evidence>
<evidence type="ECO:0000313" key="1">
    <source>
        <dbReference type="EMBL" id="MDI5965772.1"/>
    </source>
</evidence>
<reference evidence="1 2" key="1">
    <citation type="submission" date="2023-05" db="EMBL/GenBank/DDBJ databases">
        <title>Streptantibioticus silvisoli sp. nov., acidotolerant actinomycetes 1 from pine litter.</title>
        <authorList>
            <person name="Swiecimska M."/>
            <person name="Golinska P."/>
            <person name="Sangal V."/>
            <person name="Wachnowicz B."/>
            <person name="Goodfellow M."/>
        </authorList>
    </citation>
    <scope>NUCLEOTIDE SEQUENCE [LARGE SCALE GENOMIC DNA]</scope>
    <source>
        <strain evidence="1 2">SL54</strain>
    </source>
</reference>
<protein>
    <submittedName>
        <fullName evidence="1">Uncharacterized protein</fullName>
    </submittedName>
</protein>
<keyword evidence="2" id="KW-1185">Reference proteome</keyword>
<comment type="caution">
    <text evidence="1">The sequence shown here is derived from an EMBL/GenBank/DDBJ whole genome shotgun (WGS) entry which is preliminary data.</text>
</comment>
<organism evidence="1 2">
    <name type="scientific">Streptantibioticus silvisoli</name>
    <dbReference type="NCBI Taxonomy" id="2705255"/>
    <lineage>
        <taxon>Bacteria</taxon>
        <taxon>Bacillati</taxon>
        <taxon>Actinomycetota</taxon>
        <taxon>Actinomycetes</taxon>
        <taxon>Kitasatosporales</taxon>
        <taxon>Streptomycetaceae</taxon>
        <taxon>Streptantibioticus</taxon>
    </lineage>
</organism>
<accession>A0ABT6W4T9</accession>
<sequence>MMVEQVGPTVSSRWFWSPSWDSAWWRPLILAGIRGGDENCNRTVGLRLPGGALFLCLNVSLRQEPCDECRALS</sequence>
<proteinExistence type="predicted"/>
<dbReference type="Proteomes" id="UP001156398">
    <property type="component" value="Unassembled WGS sequence"/>
</dbReference>